<dbReference type="InterPro" id="IPR006059">
    <property type="entry name" value="SBP"/>
</dbReference>
<evidence type="ECO:0000313" key="1">
    <source>
        <dbReference type="EMBL" id="NYH83029.1"/>
    </source>
</evidence>
<proteinExistence type="predicted"/>
<accession>A0A1I2TD56</accession>
<evidence type="ECO:0000313" key="4">
    <source>
        <dbReference type="Proteomes" id="UP000533017"/>
    </source>
</evidence>
<sequence length="138" mass="15080">MHGSSAPHDVERPDLSRRGFLARAGFAAGGLASVAAACSPFRGEVDDEKSGSTTIRFITPADLGLERTPYKGFLKDFEKANSGTKVTVTFEAWDDYMAKLPTLLAGGAVPDLIHQHQSIVQDYGHRRGTSAWRRRCSW</sequence>
<dbReference type="EMBL" id="JACBZA010000001">
    <property type="protein sequence ID" value="NYH83029.1"/>
    <property type="molecule type" value="Genomic_DNA"/>
</dbReference>
<dbReference type="AlphaFoldDB" id="A0A1I2TD56"/>
<reference evidence="1 4" key="2">
    <citation type="submission" date="2020-07" db="EMBL/GenBank/DDBJ databases">
        <title>Sequencing the genomes of 1000 actinobacteria strains.</title>
        <authorList>
            <person name="Klenk H.-P."/>
        </authorList>
    </citation>
    <scope>NUCLEOTIDE SEQUENCE [LARGE SCALE GENOMIC DNA]</scope>
    <source>
        <strain evidence="1 4">DSM 45117</strain>
    </source>
</reference>
<evidence type="ECO:0000313" key="2">
    <source>
        <dbReference type="EMBL" id="SFG62755.1"/>
    </source>
</evidence>
<dbReference type="RefSeq" id="WP_092883643.1">
    <property type="nucleotide sequence ID" value="NZ_FOOI01000007.1"/>
</dbReference>
<gene>
    <name evidence="1" type="ORF">FHR37_001880</name>
    <name evidence="2" type="ORF">SAMN05421678_107135</name>
</gene>
<dbReference type="SUPFAM" id="SSF53850">
    <property type="entry name" value="Periplasmic binding protein-like II"/>
    <property type="match status" value="1"/>
</dbReference>
<dbReference type="Pfam" id="PF01547">
    <property type="entry name" value="SBP_bac_1"/>
    <property type="match status" value="1"/>
</dbReference>
<name>A0A1I2TD56_9ACTN</name>
<protein>
    <submittedName>
        <fullName evidence="1">ABC-type glycerol-3-phosphate transport system substrate-binding protein</fullName>
    </submittedName>
    <submittedName>
        <fullName evidence="2">Extracellular solute-binding protein</fullName>
    </submittedName>
</protein>
<reference evidence="2 3" key="1">
    <citation type="submission" date="2016-10" db="EMBL/GenBank/DDBJ databases">
        <authorList>
            <person name="de Groot N.N."/>
        </authorList>
    </citation>
    <scope>NUCLEOTIDE SEQUENCE [LARGE SCALE GENOMIC DNA]</scope>
    <source>
        <strain evidence="2 3">CPCC 202808</strain>
    </source>
</reference>
<dbReference type="OrthoDB" id="3171346at2"/>
<dbReference type="Gene3D" id="3.40.190.10">
    <property type="entry name" value="Periplasmic binding protein-like II"/>
    <property type="match status" value="1"/>
</dbReference>
<dbReference type="PROSITE" id="PS51318">
    <property type="entry name" value="TAT"/>
    <property type="match status" value="1"/>
</dbReference>
<organism evidence="2 3">
    <name type="scientific">Actinopolymorpha cephalotaxi</name>
    <dbReference type="NCBI Taxonomy" id="504797"/>
    <lineage>
        <taxon>Bacteria</taxon>
        <taxon>Bacillati</taxon>
        <taxon>Actinomycetota</taxon>
        <taxon>Actinomycetes</taxon>
        <taxon>Propionibacteriales</taxon>
        <taxon>Actinopolymorphaceae</taxon>
        <taxon>Actinopolymorpha</taxon>
    </lineage>
</organism>
<dbReference type="Proteomes" id="UP000533017">
    <property type="component" value="Unassembled WGS sequence"/>
</dbReference>
<evidence type="ECO:0000313" key="3">
    <source>
        <dbReference type="Proteomes" id="UP000199052"/>
    </source>
</evidence>
<dbReference type="InterPro" id="IPR006311">
    <property type="entry name" value="TAT_signal"/>
</dbReference>
<dbReference type="Proteomes" id="UP000199052">
    <property type="component" value="Unassembled WGS sequence"/>
</dbReference>
<dbReference type="STRING" id="504797.SAMN05421678_107135"/>
<keyword evidence="4" id="KW-1185">Reference proteome</keyword>
<dbReference type="EMBL" id="FOOI01000007">
    <property type="protein sequence ID" value="SFG62755.1"/>
    <property type="molecule type" value="Genomic_DNA"/>
</dbReference>